<dbReference type="RefSeq" id="WP_115547605.1">
    <property type="nucleotide sequence ID" value="NZ_QRGP01000001.1"/>
</dbReference>
<evidence type="ECO:0000313" key="3">
    <source>
        <dbReference type="Proteomes" id="UP000263833"/>
    </source>
</evidence>
<organism evidence="2 3">
    <name type="scientific">Sphingorhabdus pulchriflava</name>
    <dbReference type="NCBI Taxonomy" id="2292257"/>
    <lineage>
        <taxon>Bacteria</taxon>
        <taxon>Pseudomonadati</taxon>
        <taxon>Pseudomonadota</taxon>
        <taxon>Alphaproteobacteria</taxon>
        <taxon>Sphingomonadales</taxon>
        <taxon>Sphingomonadaceae</taxon>
        <taxon>Sphingorhabdus</taxon>
    </lineage>
</organism>
<dbReference type="Proteomes" id="UP000263833">
    <property type="component" value="Unassembled WGS sequence"/>
</dbReference>
<gene>
    <name evidence="2" type="ORF">DXH95_00910</name>
</gene>
<reference evidence="3" key="1">
    <citation type="submission" date="2018-08" db="EMBL/GenBank/DDBJ databases">
        <authorList>
            <person name="Kim S.-J."/>
            <person name="Jung G.-Y."/>
        </authorList>
    </citation>
    <scope>NUCLEOTIDE SEQUENCE [LARGE SCALE GENOMIC DNA]</scope>
    <source>
        <strain evidence="3">GY_G</strain>
    </source>
</reference>
<dbReference type="Pfam" id="PF04168">
    <property type="entry name" value="Alpha-E"/>
    <property type="match status" value="1"/>
</dbReference>
<keyword evidence="3" id="KW-1185">Reference proteome</keyword>
<evidence type="ECO:0000259" key="1">
    <source>
        <dbReference type="Pfam" id="PF04168"/>
    </source>
</evidence>
<dbReference type="EMBL" id="QRGP01000001">
    <property type="protein sequence ID" value="RDV06044.1"/>
    <property type="molecule type" value="Genomic_DNA"/>
</dbReference>
<evidence type="ECO:0000313" key="2">
    <source>
        <dbReference type="EMBL" id="RDV06044.1"/>
    </source>
</evidence>
<dbReference type="OrthoDB" id="9803532at2"/>
<dbReference type="InterPro" id="IPR051680">
    <property type="entry name" value="ATP-dep_Glu-Cys_Ligase-2"/>
</dbReference>
<comment type="caution">
    <text evidence="2">The sequence shown here is derived from an EMBL/GenBank/DDBJ whole genome shotgun (WGS) entry which is preliminary data.</text>
</comment>
<protein>
    <submittedName>
        <fullName evidence="2">Alpha-E domain-containing protein</fullName>
    </submittedName>
</protein>
<dbReference type="PANTHER" id="PTHR34595">
    <property type="entry name" value="BLR5612 PROTEIN"/>
    <property type="match status" value="1"/>
</dbReference>
<dbReference type="InterPro" id="IPR007296">
    <property type="entry name" value="DUF403"/>
</dbReference>
<feature type="domain" description="DUF403" evidence="1">
    <location>
        <begin position="1"/>
        <end position="309"/>
    </location>
</feature>
<sequence length="313" mass="35852">MLGRTAGGIFWMFRYLERCENMARLLEAGHRMALTRNTGSDEEWRSVVTTAGLQSGYESRYDDYAAAHVVNYLLRDKANPTSVLAMLETARHNARMTRTALTREVWEATNIFWMRMKEALARPARETDLPGLIAMIRQQSAQVRGALHGSMLRIDVYNFARLGTFLERADNTARILDVKYYVLLPSLSFVGSSLDNVQWETILRSVSAEHAFRWLNAGDTRPVGVAEFLILDERFPRSLAFCYQKLHGNLCYLEKDYGSRMPSHDLADEIHNGLQTRPIEAIFESGLHEFLTDFMTCNAQLAGQIERDYRFYG</sequence>
<dbReference type="AlphaFoldDB" id="A0A371BEN9"/>
<name>A0A371BEN9_9SPHN</name>
<accession>A0A371BEN9</accession>
<proteinExistence type="predicted"/>
<dbReference type="PANTHER" id="PTHR34595:SF7">
    <property type="entry name" value="SLL1039 PROTEIN"/>
    <property type="match status" value="1"/>
</dbReference>